<dbReference type="PANTHER" id="PTHR11139">
    <property type="entry name" value="ATAXIA TELANGIECTASIA MUTATED ATM -RELATED"/>
    <property type="match status" value="1"/>
</dbReference>
<proteinExistence type="predicted"/>
<organism evidence="3 4">
    <name type="scientific">Brassica cretica</name>
    <name type="common">Mustard</name>
    <dbReference type="NCBI Taxonomy" id="69181"/>
    <lineage>
        <taxon>Eukaryota</taxon>
        <taxon>Viridiplantae</taxon>
        <taxon>Streptophyta</taxon>
        <taxon>Embryophyta</taxon>
        <taxon>Tracheophyta</taxon>
        <taxon>Spermatophyta</taxon>
        <taxon>Magnoliopsida</taxon>
        <taxon>eudicotyledons</taxon>
        <taxon>Gunneridae</taxon>
        <taxon>Pentapetalae</taxon>
        <taxon>rosids</taxon>
        <taxon>malvids</taxon>
        <taxon>Brassicales</taxon>
        <taxon>Brassicaceae</taxon>
        <taxon>Brassiceae</taxon>
        <taxon>Brassica</taxon>
    </lineage>
</organism>
<name>A0A8S9PIK4_BRACR</name>
<dbReference type="InterPro" id="IPR016024">
    <property type="entry name" value="ARM-type_fold"/>
</dbReference>
<dbReference type="PROSITE" id="PS51189">
    <property type="entry name" value="FAT"/>
    <property type="match status" value="1"/>
</dbReference>
<evidence type="ECO:0000259" key="2">
    <source>
        <dbReference type="PROSITE" id="PS51189"/>
    </source>
</evidence>
<dbReference type="Gene3D" id="1.25.10.10">
    <property type="entry name" value="Leucine-rich Repeat Variant"/>
    <property type="match status" value="1"/>
</dbReference>
<dbReference type="InterPro" id="IPR046805">
    <property type="entry name" value="Tra1_ring"/>
</dbReference>
<feature type="region of interest" description="Disordered" evidence="1">
    <location>
        <begin position="1376"/>
        <end position="1438"/>
    </location>
</feature>
<protein>
    <recommendedName>
        <fullName evidence="2">FAT domain-containing protein</fullName>
    </recommendedName>
</protein>
<dbReference type="InterPro" id="IPR014009">
    <property type="entry name" value="PIK_FAT"/>
</dbReference>
<dbReference type="EMBL" id="QGKX02001521">
    <property type="protein sequence ID" value="KAF3512623.1"/>
    <property type="molecule type" value="Genomic_DNA"/>
</dbReference>
<gene>
    <name evidence="3" type="ORF">F2Q69_00004567</name>
</gene>
<sequence>MSPIQNFEQHSRRLVDPDLPIQTRLEMVVEVRDSLEIAHTAEYLNFLKCYFPAFSVILLQITKPQFVDNPEHKLRNIVVEILNRLPHSEVLRPFVQDLLKVAMQVLTTDNEENGLICIRIIFDLLRNFRPTLENEVQPFLDFVCKIYQVFRFTVSHFFDNVKMEEVKVKPVETSASSDQSSLTPVAPVGNGQLNPSTRSFKIITESPLVVMFLFQLYSRLVQTNIPHLLPLMVAAISVPGPENVPSHLKPQFIELKGAQVKTVSFLTYLLKSCAEYIRPHEESICKSIVNLLVTCSDSASIRKELLVSLKHVLGTDFKRGLFPLIDTLLDESVLVGTGRACFESLRPLAYSLLAEIVHHVRGDLSLSQVLNDKEIYTVFNVDLNSLDSIIRMKTIIWSITHAHLPRPQGLNPQALASQPSAPQGFKGMREDEVWKASGVLKSGVHCLALFKEKDEEKEMLSLFSQILAIMEPRDLMDMFSLCMPELFECMINNNQLVQIFAALLQAPKVYKPFADVLINLLVSSKLDVLKNPESDATKLVLHLFRCIFGAVTKAPSDFERILQHHVPAIMEVCMKSATEVEKPLGYMQLLRTVFRGLAGCKYELLLRDLIPMLLPCLNMLLTMLEGPAGEDMKDLLLELCLALPARLSSLLPYLPRLMKPLVFCLRGSDELVSLGLRTLEFWVDSLNPDFLEPSMANVMSEVILALWSHLRPVPYPWGGKALQILGKLGGRNRRFLKEPLTLECKDNPEHGLRLVLTFEPSTPFLVPLDKFINLAVVAVIQKNQGIDIYYRKQALKFLRNEQELNLVQVKESKWLVKCFLNYLRHEKSEVNVLFDILSIFLFHSRIDYTFLKEFYIIEVAEGYPPNMKRALLLHFLDLFYSKQLGHDHLVQAMQMLILPMLSYAFQNGQTWEVIDPDIVKTIVERLLDPPEEVSAEYDEPLRIELLQLATLLLKYLQSDLVHHRKELIKFGWNHLKREDSASKQWAFVNVCHFLDAYQAPEKIILQWWQLPEMSVHARVPLLQQFQQLVEVQESARIHVDIANGNKVSGNAAVGAPGNRYADLKDILETWRLRTPNEWDSMPVWYDMLQWRNEMYNVVIEAFKDFATSNSPLHHLGFRDKAWNVNKLARIARKQELYDVCVQILEKMYGHSTMEVQEAFVKIREQAKAYLEMKGERASGLNLINSTNLEYFPDKIKAEIFRLKGDFHLKLNDTEGANIAYSNAITLFKNLPKGWISWGNYCDMAYQETQDEIWLEYAVSCFLQGIRFGVSNSRSHIARVLYLLSFDTANESVGRVFDKHLEQVPHWVWLSWIPQLLLSLQRTEAPHCKLVLLKIAAVFPQALYYWLRTYLLERRDAVNKSELGRLVLAQRMQQNASGVAGHGGGNLPSETHQGAQVGGASGTHDSGNPHGQESERSTAENNAHPGNDQSMHQSSSTINENTARQNGASLAMSAAGAFDAAKDIMEALRSKHNNLASELEVIFVLFVYVSAMFIQIALNCDESFLFDLDDLSKFLPFQVLLTEIGSRFVTLPEERLLAVVNALLHRCYKYPTATTAEVPQPLKKELSFQSAKPAFSGADILHNPSEKHHLRKGKADTDSSLVGETLDMMVVCASIQSKTSVSANLKVYIRSTSMI</sequence>
<dbReference type="GO" id="GO:0005634">
    <property type="term" value="C:nucleus"/>
    <property type="evidence" value="ECO:0007669"/>
    <property type="project" value="TreeGrafter"/>
</dbReference>
<evidence type="ECO:0000256" key="1">
    <source>
        <dbReference type="SAM" id="MobiDB-lite"/>
    </source>
</evidence>
<dbReference type="GO" id="GO:0035267">
    <property type="term" value="C:NuA4 histone acetyltransferase complex"/>
    <property type="evidence" value="ECO:0007669"/>
    <property type="project" value="TreeGrafter"/>
</dbReference>
<dbReference type="PANTHER" id="PTHR11139:SF1">
    <property type="entry name" value="TRANSFORMATION_TRANSCRIPTION DOMAIN-ASSOCIATED PROTEIN"/>
    <property type="match status" value="1"/>
</dbReference>
<feature type="compositionally biased region" description="Polar residues" evidence="1">
    <location>
        <begin position="1426"/>
        <end position="1438"/>
    </location>
</feature>
<dbReference type="Pfam" id="PF20175">
    <property type="entry name" value="Tra1_central"/>
    <property type="match status" value="2"/>
</dbReference>
<dbReference type="InterPro" id="IPR046807">
    <property type="entry name" value="Tra1_central"/>
</dbReference>
<dbReference type="GO" id="GO:0006281">
    <property type="term" value="P:DNA repair"/>
    <property type="evidence" value="ECO:0007669"/>
    <property type="project" value="TreeGrafter"/>
</dbReference>
<comment type="caution">
    <text evidence="3">The sequence shown here is derived from an EMBL/GenBank/DDBJ whole genome shotgun (WGS) entry which is preliminary data.</text>
</comment>
<dbReference type="InterPro" id="IPR011989">
    <property type="entry name" value="ARM-like"/>
</dbReference>
<dbReference type="Pfam" id="PF20206">
    <property type="entry name" value="Tra1_ring"/>
    <property type="match status" value="2"/>
</dbReference>
<evidence type="ECO:0000313" key="4">
    <source>
        <dbReference type="Proteomes" id="UP000712600"/>
    </source>
</evidence>
<dbReference type="GO" id="GO:0000124">
    <property type="term" value="C:SAGA complex"/>
    <property type="evidence" value="ECO:0007669"/>
    <property type="project" value="TreeGrafter"/>
</dbReference>
<reference evidence="3" key="1">
    <citation type="submission" date="2019-12" db="EMBL/GenBank/DDBJ databases">
        <title>Genome sequencing and annotation of Brassica cretica.</title>
        <authorList>
            <person name="Studholme D.J."/>
            <person name="Sarris P."/>
        </authorList>
    </citation>
    <scope>NUCLEOTIDE SEQUENCE</scope>
    <source>
        <strain evidence="3">PFS-109/04</strain>
        <tissue evidence="3">Leaf</tissue>
    </source>
</reference>
<feature type="domain" description="FAT" evidence="2">
    <location>
        <begin position="944"/>
        <end position="1352"/>
    </location>
</feature>
<dbReference type="InterPro" id="IPR050517">
    <property type="entry name" value="DDR_Repair_Kinase"/>
</dbReference>
<dbReference type="SUPFAM" id="SSF48371">
    <property type="entry name" value="ARM repeat"/>
    <property type="match status" value="1"/>
</dbReference>
<dbReference type="GO" id="GO:0006355">
    <property type="term" value="P:regulation of DNA-templated transcription"/>
    <property type="evidence" value="ECO:0007669"/>
    <property type="project" value="TreeGrafter"/>
</dbReference>
<evidence type="ECO:0000313" key="3">
    <source>
        <dbReference type="EMBL" id="KAF3512623.1"/>
    </source>
</evidence>
<dbReference type="Proteomes" id="UP000712600">
    <property type="component" value="Unassembled WGS sequence"/>
</dbReference>
<accession>A0A8S9PIK4</accession>